<evidence type="ECO:0000313" key="1">
    <source>
        <dbReference type="EMBL" id="MBK1871415.1"/>
    </source>
</evidence>
<dbReference type="EMBL" id="JAENHL010000008">
    <property type="protein sequence ID" value="MBK1871415.1"/>
    <property type="molecule type" value="Genomic_DNA"/>
</dbReference>
<gene>
    <name evidence="1" type="ORF">JHL16_33920</name>
</gene>
<keyword evidence="2" id="KW-1185">Reference proteome</keyword>
<evidence type="ECO:0000313" key="2">
    <source>
        <dbReference type="Proteomes" id="UP000616151"/>
    </source>
</evidence>
<accession>A0ACC5RFH8</accession>
<reference evidence="1" key="1">
    <citation type="submission" date="2021-01" db="EMBL/GenBank/DDBJ databases">
        <authorList>
            <person name="Sun Q."/>
        </authorList>
    </citation>
    <scope>NUCLEOTIDE SEQUENCE</scope>
    <source>
        <strain evidence="1">YIM B02566</strain>
    </source>
</reference>
<protein>
    <submittedName>
        <fullName evidence="1">ABC transporter permease</fullName>
    </submittedName>
</protein>
<sequence length="274" mass="29719">MLRLALPASLLVLILLFVPIGWLMSLSFLGADGGLSFENYTRIWTEGAYVAIFVTTFQVSLWVTLICVLLGYPVAYTLNLLPEKISNILMLAVLIPCWTSLLVRTYAWLVLLQRRGVVNSALIDLGLIDQPLQLVHNMAGTVIGMVHIMLPFLVLPLYAAMRAIDGNLLRAAGNLGASPSRAFRDIFLPLSAPGLIAGAMLVFVMSLGFYITPVILGGGKVQMISQRIEASVSLFPTWGPASALAVVLLILTAAFLLLSWIAVRKLTPVETEAQ</sequence>
<proteinExistence type="predicted"/>
<dbReference type="Proteomes" id="UP000616151">
    <property type="component" value="Unassembled WGS sequence"/>
</dbReference>
<comment type="caution">
    <text evidence="1">The sequence shown here is derived from an EMBL/GenBank/DDBJ whole genome shotgun (WGS) entry which is preliminary data.</text>
</comment>
<name>A0ACC5RFH8_9HYPH</name>
<organism evidence="1 2">
    <name type="scientific">Taklimakanibacter albus</name>
    <dbReference type="NCBI Taxonomy" id="2800327"/>
    <lineage>
        <taxon>Bacteria</taxon>
        <taxon>Pseudomonadati</taxon>
        <taxon>Pseudomonadota</taxon>
        <taxon>Alphaproteobacteria</taxon>
        <taxon>Hyphomicrobiales</taxon>
        <taxon>Aestuariivirgaceae</taxon>
        <taxon>Taklimakanibacter</taxon>
    </lineage>
</organism>